<reference evidence="1 2" key="1">
    <citation type="journal article" date="2022" name="Hortic Res">
        <title>A haplotype resolved chromosomal level avocado genome allows analysis of novel avocado genes.</title>
        <authorList>
            <person name="Nath O."/>
            <person name="Fletcher S.J."/>
            <person name="Hayward A."/>
            <person name="Shaw L.M."/>
            <person name="Masouleh A.K."/>
            <person name="Furtado A."/>
            <person name="Henry R.J."/>
            <person name="Mitter N."/>
        </authorList>
    </citation>
    <scope>NUCLEOTIDE SEQUENCE [LARGE SCALE GENOMIC DNA]</scope>
    <source>
        <strain evidence="2">cv. Hass</strain>
    </source>
</reference>
<evidence type="ECO:0000313" key="2">
    <source>
        <dbReference type="Proteomes" id="UP001234297"/>
    </source>
</evidence>
<organism evidence="1 2">
    <name type="scientific">Persea americana</name>
    <name type="common">Avocado</name>
    <dbReference type="NCBI Taxonomy" id="3435"/>
    <lineage>
        <taxon>Eukaryota</taxon>
        <taxon>Viridiplantae</taxon>
        <taxon>Streptophyta</taxon>
        <taxon>Embryophyta</taxon>
        <taxon>Tracheophyta</taxon>
        <taxon>Spermatophyta</taxon>
        <taxon>Magnoliopsida</taxon>
        <taxon>Magnoliidae</taxon>
        <taxon>Laurales</taxon>
        <taxon>Lauraceae</taxon>
        <taxon>Persea</taxon>
    </lineage>
</organism>
<dbReference type="EMBL" id="CM056809">
    <property type="protein sequence ID" value="KAJ8649862.1"/>
    <property type="molecule type" value="Genomic_DNA"/>
</dbReference>
<sequence length="139" mass="15648">MWRRESEVYQWTAVIITTRDTYVNTKIAGAIIVQSWWPPLPLPLGAPTRPKDQESALQRNRSFQRGNLPRYSSSIFMSSRRTVASSVSCKLGNFWILVCLLPGFLGAPVVFENFQLLKATVRDPSSLTPVFNAFGEGQL</sequence>
<evidence type="ECO:0000313" key="1">
    <source>
        <dbReference type="EMBL" id="KAJ8649862.1"/>
    </source>
</evidence>
<protein>
    <submittedName>
        <fullName evidence="1">Uncharacterized protein</fullName>
    </submittedName>
</protein>
<comment type="caution">
    <text evidence="1">The sequence shown here is derived from an EMBL/GenBank/DDBJ whole genome shotgun (WGS) entry which is preliminary data.</text>
</comment>
<accession>A0ACC2MY57</accession>
<proteinExistence type="predicted"/>
<name>A0ACC2MY57_PERAE</name>
<dbReference type="Proteomes" id="UP001234297">
    <property type="component" value="Chromosome 1"/>
</dbReference>
<keyword evidence="2" id="KW-1185">Reference proteome</keyword>
<gene>
    <name evidence="1" type="ORF">MRB53_002885</name>
</gene>